<feature type="compositionally biased region" description="Basic and acidic residues" evidence="1">
    <location>
        <begin position="27"/>
        <end position="41"/>
    </location>
</feature>
<sequence>MCDKIGNIGSHLQSIRRSSIANARHLGGRDEARRIRPRAPDHGATPPCTVVPGTSGHPSGTRTACPDDRADPD</sequence>
<feature type="region of interest" description="Disordered" evidence="1">
    <location>
        <begin position="1"/>
        <end position="73"/>
    </location>
</feature>
<gene>
    <name evidence="2" type="ORF">Sliba_70200</name>
</gene>
<organism evidence="2 3">
    <name type="scientific">Streptomyces nigrescens</name>
    <dbReference type="NCBI Taxonomy" id="1920"/>
    <lineage>
        <taxon>Bacteria</taxon>
        <taxon>Bacillati</taxon>
        <taxon>Actinomycetota</taxon>
        <taxon>Actinomycetes</taxon>
        <taxon>Kitasatosporales</taxon>
        <taxon>Streptomycetaceae</taxon>
        <taxon>Streptomyces</taxon>
    </lineage>
</organism>
<evidence type="ECO:0000256" key="1">
    <source>
        <dbReference type="SAM" id="MobiDB-lite"/>
    </source>
</evidence>
<reference evidence="2 3" key="1">
    <citation type="submission" date="2019-12" db="EMBL/GenBank/DDBJ databases">
        <title>Whole genome shotgun sequence of Streptomyces libani subsp. libani NBRC 13452.</title>
        <authorList>
            <person name="Ichikawa N."/>
            <person name="Kimura A."/>
            <person name="Kitahashi Y."/>
            <person name="Komaki H."/>
            <person name="Tamura T."/>
        </authorList>
    </citation>
    <scope>NUCLEOTIDE SEQUENCE [LARGE SCALE GENOMIC DNA]</scope>
    <source>
        <strain evidence="2 3">NBRC 13452</strain>
    </source>
</reference>
<proteinExistence type="predicted"/>
<protein>
    <submittedName>
        <fullName evidence="2">Uncharacterized protein</fullName>
    </submittedName>
</protein>
<name>A0A640TSH1_STRNI</name>
<feature type="compositionally biased region" description="Polar residues" evidence="1">
    <location>
        <begin position="10"/>
        <end position="21"/>
    </location>
</feature>
<dbReference type="EMBL" id="BLIP01000003">
    <property type="protein sequence ID" value="GFE26567.1"/>
    <property type="molecule type" value="Genomic_DNA"/>
</dbReference>
<accession>A0A640TSH1</accession>
<evidence type="ECO:0000313" key="3">
    <source>
        <dbReference type="Proteomes" id="UP000429552"/>
    </source>
</evidence>
<evidence type="ECO:0000313" key="2">
    <source>
        <dbReference type="EMBL" id="GFE26567.1"/>
    </source>
</evidence>
<dbReference type="Proteomes" id="UP000429552">
    <property type="component" value="Unassembled WGS sequence"/>
</dbReference>
<dbReference type="AlphaFoldDB" id="A0A640TSH1"/>
<comment type="caution">
    <text evidence="2">The sequence shown here is derived from an EMBL/GenBank/DDBJ whole genome shotgun (WGS) entry which is preliminary data.</text>
</comment>